<comment type="caution">
    <text evidence="3">The sequence shown here is derived from an EMBL/GenBank/DDBJ whole genome shotgun (WGS) entry which is preliminary data.</text>
</comment>
<evidence type="ECO:0000313" key="4">
    <source>
        <dbReference type="Proteomes" id="UP000604730"/>
    </source>
</evidence>
<gene>
    <name evidence="3" type="ORF">JJN12_13345</name>
</gene>
<dbReference type="CDD" id="cd00188">
    <property type="entry name" value="TOPRIM"/>
    <property type="match status" value="1"/>
</dbReference>
<evidence type="ECO:0000259" key="1">
    <source>
        <dbReference type="Pfam" id="PF09664"/>
    </source>
</evidence>
<dbReference type="Pfam" id="PF09664">
    <property type="entry name" value="DUF2399"/>
    <property type="match status" value="1"/>
</dbReference>
<dbReference type="InterPro" id="IPR024466">
    <property type="entry name" value="CHP02679_N"/>
</dbReference>
<accession>A0ABS1J3K5</accession>
<dbReference type="EMBL" id="JAEPRJ010000001">
    <property type="protein sequence ID" value="MBK5898746.1"/>
    <property type="molecule type" value="Genomic_DNA"/>
</dbReference>
<protein>
    <submittedName>
        <fullName evidence="3">DUF2399 domain-containing protein</fullName>
    </submittedName>
</protein>
<dbReference type="Proteomes" id="UP000604730">
    <property type="component" value="Unassembled WGS sequence"/>
</dbReference>
<organism evidence="3 4">
    <name type="scientific">Catonella massiliensis</name>
    <dbReference type="NCBI Taxonomy" id="2799636"/>
    <lineage>
        <taxon>Bacteria</taxon>
        <taxon>Bacillati</taxon>
        <taxon>Bacillota</taxon>
        <taxon>Clostridia</taxon>
        <taxon>Lachnospirales</taxon>
        <taxon>Lachnospiraceae</taxon>
        <taxon>Catonella</taxon>
    </lineage>
</organism>
<proteinExistence type="predicted"/>
<evidence type="ECO:0000313" key="3">
    <source>
        <dbReference type="EMBL" id="MBK5898746.1"/>
    </source>
</evidence>
<name>A0ABS1J3K5_9FIRM</name>
<feature type="domain" description="Conserved hypothetical protein CHP02679 N terminus" evidence="2">
    <location>
        <begin position="35"/>
        <end position="253"/>
    </location>
</feature>
<evidence type="ECO:0000259" key="2">
    <source>
        <dbReference type="Pfam" id="PF11796"/>
    </source>
</evidence>
<reference evidence="3 4" key="1">
    <citation type="submission" date="2021-01" db="EMBL/GenBank/DDBJ databases">
        <title>Isolation and description of Catonella massiliensis sp. nov., a novel Catonella species, isolated from a stable periodontitis subject.</title>
        <authorList>
            <person name="Antezack A."/>
            <person name="Boxberger M."/>
            <person name="La Scola B."/>
            <person name="Monnet-Corti V."/>
        </authorList>
    </citation>
    <scope>NUCLEOTIDE SEQUENCE [LARGE SCALE GENOMIC DNA]</scope>
    <source>
        <strain evidence="3 4">Marseille-Q4567</strain>
    </source>
</reference>
<dbReference type="RefSeq" id="WP_208430145.1">
    <property type="nucleotide sequence ID" value="NZ_JAEPRJ010000001.1"/>
</dbReference>
<sequence>MSEINEAVEYFKKKPVYEKLFNEFKKKYESHGKIGGIAVLTGLSTGDKEDISSFLMKDFTSEEEVRVSAKLFEKALLKSRFSSLTILDIITHYFGIKLRTNKEKSEEDVGKRAEYLAELTGYADKAYIKEWLTGVFCTGADGAVVIARSYNADKNELKIILQKLIKAIPMLPYFQGGKKKELLAVFAAQTAGNPHFFDDNTLAGNLLTAFLRDYFRFGYEDDLLEAENRSKVLFKAGIIKDTLSNDVIAYGIRGRCVDGSLHQGMEGFLHQKEPVKLSLLTLANLEETFTNSVDRRVYIVENPAVFSILTSRFPEKAFICSYGQIRRAVFMLLDLFDKNTVFSYAGDFDPEGLLIAERLKKRYGERLIFWKYETDIYLKYMSEEKLTKQRIKKLDGVRDATLLKIAELMREEGRAAYQESMLEEYVNSPM</sequence>
<dbReference type="InterPro" id="IPR024465">
    <property type="entry name" value="DUF2399"/>
</dbReference>
<feature type="domain" description="DUF2399" evidence="1">
    <location>
        <begin position="277"/>
        <end position="425"/>
    </location>
</feature>
<keyword evidence="4" id="KW-1185">Reference proteome</keyword>
<dbReference type="Pfam" id="PF11796">
    <property type="entry name" value="DUF3323"/>
    <property type="match status" value="1"/>
</dbReference>